<dbReference type="Proteomes" id="UP000256805">
    <property type="component" value="Unassembled WGS sequence"/>
</dbReference>
<gene>
    <name evidence="2" type="ORF">CBM2634_U320004</name>
</gene>
<organism evidence="2 3">
    <name type="scientific">Cupriavidus taiwanensis</name>
    <dbReference type="NCBI Taxonomy" id="164546"/>
    <lineage>
        <taxon>Bacteria</taxon>
        <taxon>Pseudomonadati</taxon>
        <taxon>Pseudomonadota</taxon>
        <taxon>Betaproteobacteria</taxon>
        <taxon>Burkholderiales</taxon>
        <taxon>Burkholderiaceae</taxon>
        <taxon>Cupriavidus</taxon>
    </lineage>
</organism>
<evidence type="ECO:0000256" key="1">
    <source>
        <dbReference type="SAM" id="MobiDB-lite"/>
    </source>
</evidence>
<reference evidence="2 3" key="1">
    <citation type="submission" date="2018-01" db="EMBL/GenBank/DDBJ databases">
        <authorList>
            <person name="Gaut B.S."/>
            <person name="Morton B.R."/>
            <person name="Clegg M.T."/>
            <person name="Duvall M.R."/>
        </authorList>
    </citation>
    <scope>NUCLEOTIDE SEQUENCE [LARGE SCALE GENOMIC DNA]</scope>
    <source>
        <strain evidence="2">Cupriavidus taiwanensis cmp 52</strain>
    </source>
</reference>
<proteinExistence type="predicted"/>
<evidence type="ECO:0000313" key="2">
    <source>
        <dbReference type="EMBL" id="SPS02803.1"/>
    </source>
</evidence>
<protein>
    <submittedName>
        <fullName evidence="2">Uncharacterized protein</fullName>
    </submittedName>
</protein>
<accession>A0A375JFK8</accession>
<dbReference type="AlphaFoldDB" id="A0A375JFK8"/>
<sequence length="20" mass="1972">MAGPPERVAFGQTGVVNGAN</sequence>
<feature type="region of interest" description="Disordered" evidence="1">
    <location>
        <begin position="1"/>
        <end position="20"/>
    </location>
</feature>
<dbReference type="EMBL" id="OVTA01000097">
    <property type="protein sequence ID" value="SPS02803.1"/>
    <property type="molecule type" value="Genomic_DNA"/>
</dbReference>
<evidence type="ECO:0000313" key="3">
    <source>
        <dbReference type="Proteomes" id="UP000256805"/>
    </source>
</evidence>
<name>A0A375JFK8_9BURK</name>